<name>A0AA37Q6T6_9BACT</name>
<sequence>MASLFARKPIGELQVDQESTGGLKRALGVGDLVMLSIGAVIGAGIFSTLGTAAAGEVNAAGQVVRYGAGPALVLSFLLLGAVCGLAALCYAELAAMIPQAGSAYAYSYATLGELLAWIIGWDLILEYAVGNVAVAIAWAGYFNSLISPWVQLPGWITHGYWNAKALAANGDAAMQQVIDTAPRLGGIPVLINLPAFLIVMAITWLLVIGVKESTRVNNAMVVVKLLVLALFIIVGAMHIDTANYTPFAPNGFRGIHQGAAIVFFAFIGFDAISTAAEETKNPQRNMPLGIMIGLGVCTVIYMIVGAVATGLIPYQQLKSSDPLAHAFEVAGLTQFSWIIAAGAVVSMAAVLLVFQYGQPRIFYAMARDGLLPPWAAKIHPKYRTPHITTILTGVLVAVGALLADDAATYDLTNIGTLSAFALVCVGVLVLRIKEPNRPRPFRVPFVWGVTLLGAGACVFVMWGLPVHAWERFGIWLLIGLAIYFVYGYRNSVLRRGGGPPSSGATPVPQAPLEGKQ</sequence>
<dbReference type="RefSeq" id="WP_284352041.1">
    <property type="nucleotide sequence ID" value="NZ_BRXS01000006.1"/>
</dbReference>
<dbReference type="AlphaFoldDB" id="A0AA37Q6T6"/>
<evidence type="ECO:0000256" key="2">
    <source>
        <dbReference type="ARBA" id="ARBA00022448"/>
    </source>
</evidence>
<feature type="transmembrane region" description="Helical" evidence="6">
    <location>
        <begin position="72"/>
        <end position="93"/>
    </location>
</feature>
<evidence type="ECO:0000256" key="1">
    <source>
        <dbReference type="ARBA" id="ARBA00004141"/>
    </source>
</evidence>
<protein>
    <submittedName>
        <fullName evidence="7">Amino acid transporter</fullName>
    </submittedName>
</protein>
<feature type="transmembrane region" description="Helical" evidence="6">
    <location>
        <begin position="189"/>
        <end position="209"/>
    </location>
</feature>
<feature type="transmembrane region" description="Helical" evidence="6">
    <location>
        <begin position="468"/>
        <end position="486"/>
    </location>
</feature>
<feature type="transmembrane region" description="Helical" evidence="6">
    <location>
        <begin position="334"/>
        <end position="357"/>
    </location>
</feature>
<dbReference type="EMBL" id="BRXS01000006">
    <property type="protein sequence ID" value="GLC27605.1"/>
    <property type="molecule type" value="Genomic_DNA"/>
</dbReference>
<keyword evidence="3 6" id="KW-0812">Transmembrane</keyword>
<feature type="transmembrane region" description="Helical" evidence="6">
    <location>
        <begin position="114"/>
        <end position="141"/>
    </location>
</feature>
<dbReference type="Proteomes" id="UP001161325">
    <property type="component" value="Unassembled WGS sequence"/>
</dbReference>
<reference evidence="7" key="1">
    <citation type="submission" date="2022-08" db="EMBL/GenBank/DDBJ databases">
        <title>Draft genome sequencing of Roseisolibacter agri AW1220.</title>
        <authorList>
            <person name="Tobiishi Y."/>
            <person name="Tonouchi A."/>
        </authorList>
    </citation>
    <scope>NUCLEOTIDE SEQUENCE</scope>
    <source>
        <strain evidence="7">AW1220</strain>
    </source>
</reference>
<evidence type="ECO:0000256" key="5">
    <source>
        <dbReference type="ARBA" id="ARBA00023136"/>
    </source>
</evidence>
<comment type="subcellular location">
    <subcellularLocation>
        <location evidence="1">Membrane</location>
        <topology evidence="1">Multi-pass membrane protein</topology>
    </subcellularLocation>
</comment>
<feature type="transmembrane region" description="Helical" evidence="6">
    <location>
        <begin position="444"/>
        <end position="462"/>
    </location>
</feature>
<evidence type="ECO:0000256" key="3">
    <source>
        <dbReference type="ARBA" id="ARBA00022692"/>
    </source>
</evidence>
<evidence type="ECO:0000313" key="8">
    <source>
        <dbReference type="Proteomes" id="UP001161325"/>
    </source>
</evidence>
<evidence type="ECO:0000256" key="6">
    <source>
        <dbReference type="SAM" id="Phobius"/>
    </source>
</evidence>
<dbReference type="GO" id="GO:0016020">
    <property type="term" value="C:membrane"/>
    <property type="evidence" value="ECO:0007669"/>
    <property type="project" value="UniProtKB-SubCell"/>
</dbReference>
<dbReference type="Pfam" id="PF13520">
    <property type="entry name" value="AA_permease_2"/>
    <property type="match status" value="1"/>
</dbReference>
<dbReference type="InterPro" id="IPR002293">
    <property type="entry name" value="AA/rel_permease1"/>
</dbReference>
<feature type="transmembrane region" description="Helical" evidence="6">
    <location>
        <begin position="384"/>
        <end position="402"/>
    </location>
</feature>
<dbReference type="GO" id="GO:0015171">
    <property type="term" value="F:amino acid transmembrane transporter activity"/>
    <property type="evidence" value="ECO:0007669"/>
    <property type="project" value="TreeGrafter"/>
</dbReference>
<organism evidence="7 8">
    <name type="scientific">Roseisolibacter agri</name>
    <dbReference type="NCBI Taxonomy" id="2014610"/>
    <lineage>
        <taxon>Bacteria</taxon>
        <taxon>Pseudomonadati</taxon>
        <taxon>Gemmatimonadota</taxon>
        <taxon>Gemmatimonadia</taxon>
        <taxon>Gemmatimonadales</taxon>
        <taxon>Gemmatimonadaceae</taxon>
        <taxon>Roseisolibacter</taxon>
    </lineage>
</organism>
<keyword evidence="8" id="KW-1185">Reference proteome</keyword>
<proteinExistence type="predicted"/>
<keyword evidence="5 6" id="KW-0472">Membrane</keyword>
<evidence type="ECO:0000313" key="7">
    <source>
        <dbReference type="EMBL" id="GLC27605.1"/>
    </source>
</evidence>
<evidence type="ECO:0000256" key="4">
    <source>
        <dbReference type="ARBA" id="ARBA00022989"/>
    </source>
</evidence>
<keyword evidence="4 6" id="KW-1133">Transmembrane helix</keyword>
<dbReference type="Gene3D" id="1.20.1740.10">
    <property type="entry name" value="Amino acid/polyamine transporter I"/>
    <property type="match status" value="1"/>
</dbReference>
<feature type="transmembrane region" description="Helical" evidence="6">
    <location>
        <begin position="221"/>
        <end position="239"/>
    </location>
</feature>
<feature type="transmembrane region" description="Helical" evidence="6">
    <location>
        <begin position="288"/>
        <end position="314"/>
    </location>
</feature>
<feature type="transmembrane region" description="Helical" evidence="6">
    <location>
        <begin position="259"/>
        <end position="276"/>
    </location>
</feature>
<accession>A0AA37Q6T6</accession>
<gene>
    <name evidence="7" type="ORF">rosag_41180</name>
</gene>
<dbReference type="PIRSF" id="PIRSF006060">
    <property type="entry name" value="AA_transporter"/>
    <property type="match status" value="1"/>
</dbReference>
<feature type="transmembrane region" description="Helical" evidence="6">
    <location>
        <begin position="414"/>
        <end position="432"/>
    </location>
</feature>
<dbReference type="PANTHER" id="PTHR43243">
    <property type="entry name" value="INNER MEMBRANE TRANSPORTER YGJI-RELATED"/>
    <property type="match status" value="1"/>
</dbReference>
<keyword evidence="2" id="KW-0813">Transport</keyword>
<feature type="transmembrane region" description="Helical" evidence="6">
    <location>
        <begin position="32"/>
        <end position="52"/>
    </location>
</feature>
<dbReference type="PANTHER" id="PTHR43243:SF4">
    <property type="entry name" value="CATIONIC AMINO ACID TRANSPORTER 4"/>
    <property type="match status" value="1"/>
</dbReference>
<comment type="caution">
    <text evidence="7">The sequence shown here is derived from an EMBL/GenBank/DDBJ whole genome shotgun (WGS) entry which is preliminary data.</text>
</comment>